<proteinExistence type="predicted"/>
<name>A0ACC3T905_LIPKO</name>
<accession>A0ACC3T905</accession>
<evidence type="ECO:0000313" key="1">
    <source>
        <dbReference type="EMBL" id="KAK9240433.1"/>
    </source>
</evidence>
<comment type="caution">
    <text evidence="1">The sequence shown here is derived from an EMBL/GenBank/DDBJ whole genome shotgun (WGS) entry which is preliminary data.</text>
</comment>
<gene>
    <name evidence="1" type="ORF">V1525DRAFT_453884</name>
</gene>
<dbReference type="EMBL" id="MU971339">
    <property type="protein sequence ID" value="KAK9240433.1"/>
    <property type="molecule type" value="Genomic_DNA"/>
</dbReference>
<protein>
    <submittedName>
        <fullName evidence="1">Uncharacterized protein</fullName>
    </submittedName>
</protein>
<keyword evidence="2" id="KW-1185">Reference proteome</keyword>
<dbReference type="Proteomes" id="UP001433508">
    <property type="component" value="Unassembled WGS sequence"/>
</dbReference>
<reference evidence="2" key="1">
    <citation type="journal article" date="2024" name="Front. Bioeng. Biotechnol.">
        <title>Genome-scale model development and genomic sequencing of the oleaginous clade Lipomyces.</title>
        <authorList>
            <person name="Czajka J.J."/>
            <person name="Han Y."/>
            <person name="Kim J."/>
            <person name="Mondo S.J."/>
            <person name="Hofstad B.A."/>
            <person name="Robles A."/>
            <person name="Haridas S."/>
            <person name="Riley R."/>
            <person name="LaButti K."/>
            <person name="Pangilinan J."/>
            <person name="Andreopoulos W."/>
            <person name="Lipzen A."/>
            <person name="Yan J."/>
            <person name="Wang M."/>
            <person name="Ng V."/>
            <person name="Grigoriev I.V."/>
            <person name="Spatafora J.W."/>
            <person name="Magnuson J.K."/>
            <person name="Baker S.E."/>
            <person name="Pomraning K.R."/>
        </authorList>
    </citation>
    <scope>NUCLEOTIDE SEQUENCE [LARGE SCALE GENOMIC DNA]</scope>
    <source>
        <strain evidence="2">CBS 7786</strain>
    </source>
</reference>
<organism evidence="1 2">
    <name type="scientific">Lipomyces kononenkoae</name>
    <name type="common">Yeast</name>
    <dbReference type="NCBI Taxonomy" id="34357"/>
    <lineage>
        <taxon>Eukaryota</taxon>
        <taxon>Fungi</taxon>
        <taxon>Dikarya</taxon>
        <taxon>Ascomycota</taxon>
        <taxon>Saccharomycotina</taxon>
        <taxon>Lipomycetes</taxon>
        <taxon>Lipomycetales</taxon>
        <taxon>Lipomycetaceae</taxon>
        <taxon>Lipomyces</taxon>
    </lineage>
</organism>
<sequence>MSAIISSIKIDSLPVNLIEPSVHKPADAARPCPLPYFNDYRDSFDSPLHNLTVVSGPPFSGKTQLLSRFSSLFTGLVVVIDLDGRFEILDSGADVLVLRPSSQDEFVECMAQLLSASLFVRLNNKRGNLTFTSNGMTSYQFGTEAGAELREPLAAIVIDGLGSSYWSCVVAGTWAHLTTRTFELARQISARYGDIPAIVSITSFSPPLPTASPVNITSVWPMLQGADAYIFTTRISVAQRLHDARNDESDSDWLKTSQIKISIVFIHANVVKNLGMIVDDHGVVLKDW</sequence>
<evidence type="ECO:0000313" key="2">
    <source>
        <dbReference type="Proteomes" id="UP001433508"/>
    </source>
</evidence>